<keyword evidence="1" id="KW-0812">Transmembrane</keyword>
<sequence length="76" mass="8702">CFQQHSAETQLLFFLLQSSLVVLCVFSFFALVNAPSQLHNTIYNTKSALCANIHIWFPYRPNVYHSALAFVSHLDQ</sequence>
<dbReference type="PANTHER" id="PTHR34492">
    <property type="entry name" value="GUSTATORY RECEPTOR FAMILY"/>
    <property type="match status" value="1"/>
</dbReference>
<evidence type="ECO:0000313" key="3">
    <source>
        <dbReference type="Proteomes" id="UP001328107"/>
    </source>
</evidence>
<feature type="non-terminal residue" evidence="2">
    <location>
        <position position="1"/>
    </location>
</feature>
<dbReference type="EMBL" id="BTRK01000006">
    <property type="protein sequence ID" value="GMR61271.1"/>
    <property type="molecule type" value="Genomic_DNA"/>
</dbReference>
<reference evidence="3" key="1">
    <citation type="submission" date="2022-10" db="EMBL/GenBank/DDBJ databases">
        <title>Genome assembly of Pristionchus species.</title>
        <authorList>
            <person name="Yoshida K."/>
            <person name="Sommer R.J."/>
        </authorList>
    </citation>
    <scope>NUCLEOTIDE SEQUENCE [LARGE SCALE GENOMIC DNA]</scope>
    <source>
        <strain evidence="3">RS5460</strain>
    </source>
</reference>
<keyword evidence="1" id="KW-0472">Membrane</keyword>
<protein>
    <recommendedName>
        <fullName evidence="4">G protein-coupled receptor</fullName>
    </recommendedName>
</protein>
<evidence type="ECO:0000313" key="2">
    <source>
        <dbReference type="EMBL" id="GMR61271.1"/>
    </source>
</evidence>
<keyword evidence="1" id="KW-1133">Transmembrane helix</keyword>
<dbReference type="AlphaFoldDB" id="A0AAN5DE08"/>
<feature type="non-terminal residue" evidence="2">
    <location>
        <position position="76"/>
    </location>
</feature>
<feature type="transmembrane region" description="Helical" evidence="1">
    <location>
        <begin position="12"/>
        <end position="32"/>
    </location>
</feature>
<organism evidence="2 3">
    <name type="scientific">Pristionchus mayeri</name>
    <dbReference type="NCBI Taxonomy" id="1317129"/>
    <lineage>
        <taxon>Eukaryota</taxon>
        <taxon>Metazoa</taxon>
        <taxon>Ecdysozoa</taxon>
        <taxon>Nematoda</taxon>
        <taxon>Chromadorea</taxon>
        <taxon>Rhabditida</taxon>
        <taxon>Rhabditina</taxon>
        <taxon>Diplogasteromorpha</taxon>
        <taxon>Diplogasteroidea</taxon>
        <taxon>Neodiplogasteridae</taxon>
        <taxon>Pristionchus</taxon>
    </lineage>
</organism>
<proteinExistence type="predicted"/>
<comment type="caution">
    <text evidence="2">The sequence shown here is derived from an EMBL/GenBank/DDBJ whole genome shotgun (WGS) entry which is preliminary data.</text>
</comment>
<keyword evidence="3" id="KW-1185">Reference proteome</keyword>
<evidence type="ECO:0008006" key="4">
    <source>
        <dbReference type="Google" id="ProtNLM"/>
    </source>
</evidence>
<dbReference type="Proteomes" id="UP001328107">
    <property type="component" value="Unassembled WGS sequence"/>
</dbReference>
<gene>
    <name evidence="2" type="ORF">PMAYCL1PPCAC_31466</name>
</gene>
<evidence type="ECO:0000256" key="1">
    <source>
        <dbReference type="SAM" id="Phobius"/>
    </source>
</evidence>
<dbReference type="PANTHER" id="PTHR34492:SF2">
    <property type="entry name" value="G PROTEIN-COUPLED RECEPTOR"/>
    <property type="match status" value="1"/>
</dbReference>
<name>A0AAN5DE08_9BILA</name>
<accession>A0AAN5DE08</accession>